<feature type="binding site" evidence="9">
    <location>
        <position position="138"/>
    </location>
    <ligand>
        <name>ATP</name>
        <dbReference type="ChEBI" id="CHEBI:30616"/>
    </ligand>
</feature>
<evidence type="ECO:0000256" key="3">
    <source>
        <dbReference type="ARBA" id="ARBA00022763"/>
    </source>
</evidence>
<evidence type="ECO:0000256" key="4">
    <source>
        <dbReference type="ARBA" id="ARBA00022801"/>
    </source>
</evidence>
<evidence type="ECO:0000256" key="5">
    <source>
        <dbReference type="ARBA" id="ARBA00022833"/>
    </source>
</evidence>
<comment type="similarity">
    <text evidence="9">Belongs to the SMC family. RAD50 subfamily.</text>
</comment>
<evidence type="ECO:0000256" key="10">
    <source>
        <dbReference type="PROSITE-ProRule" id="PRU00471"/>
    </source>
</evidence>
<dbReference type="InterPro" id="IPR038729">
    <property type="entry name" value="Rad50/SbcC_AAA"/>
</dbReference>
<dbReference type="GO" id="GO:0006302">
    <property type="term" value="P:double-strand break repair"/>
    <property type="evidence" value="ECO:0007669"/>
    <property type="project" value="UniProtKB-UniRule"/>
</dbReference>
<dbReference type="GO" id="GO:0005524">
    <property type="term" value="F:ATP binding"/>
    <property type="evidence" value="ECO:0007669"/>
    <property type="project" value="UniProtKB-UniRule"/>
</dbReference>
<dbReference type="EMBL" id="CP011266">
    <property type="protein sequence ID" value="ALT68726.1"/>
    <property type="molecule type" value="Genomic_DNA"/>
</dbReference>
<comment type="function">
    <text evidence="9">Part of the Rad50/Mre11 complex, which is involved in the early steps of DNA double-strand break (DSB) repair. The complex may facilitate opening of the processed DNA ends to aid in the recruitment of HerA and NurA. Rad50 controls the balance between DNA end bridging and DNA resection via ATP-dependent structural rearrangements of the Rad50/Mre11 complex.</text>
</comment>
<dbReference type="GO" id="GO:0008270">
    <property type="term" value="F:zinc ion binding"/>
    <property type="evidence" value="ECO:0007669"/>
    <property type="project" value="UniProtKB-UniRule"/>
</dbReference>
<keyword evidence="5 9" id="KW-0862">Zinc</keyword>
<dbReference type="OrthoDB" id="25344at2157"/>
<comment type="cofactor">
    <cofactor evidence="9">
        <name>Zn(2+)</name>
        <dbReference type="ChEBI" id="CHEBI:29105"/>
    </cofactor>
    <text evidence="9">Binds 1 zinc ion per homodimer.</text>
</comment>
<dbReference type="PATRIC" id="fig|230361.4.peg.966"/>
<dbReference type="GO" id="GO:0016887">
    <property type="term" value="F:ATP hydrolysis activity"/>
    <property type="evidence" value="ECO:0007669"/>
    <property type="project" value="UniProtKB-UniRule"/>
</dbReference>
<feature type="binding site" evidence="9 10">
    <location>
        <position position="468"/>
    </location>
    <ligand>
        <name>Zn(2+)</name>
        <dbReference type="ChEBI" id="CHEBI:29105"/>
    </ligand>
</feature>
<feature type="binding site" evidence="9 10">
    <location>
        <position position="471"/>
    </location>
    <ligand>
        <name>Zn(2+)</name>
        <dbReference type="ChEBI" id="CHEBI:29105"/>
    </ligand>
</feature>
<dbReference type="InterPro" id="IPR013134">
    <property type="entry name" value="Zn_hook_RAD50"/>
</dbReference>
<keyword evidence="8 9" id="KW-0234">DNA repair</keyword>
<dbReference type="SUPFAM" id="SSF52540">
    <property type="entry name" value="P-loop containing nucleoside triphosphate hydrolases"/>
    <property type="match status" value="1"/>
</dbReference>
<keyword evidence="1 9" id="KW-0479">Metal-binding</keyword>
<protein>
    <recommendedName>
        <fullName evidence="9">DNA double-strand break repair Rad50 ATPase</fullName>
    </recommendedName>
</protein>
<dbReference type="Pfam" id="PF13476">
    <property type="entry name" value="AAA_23"/>
    <property type="match status" value="1"/>
</dbReference>
<evidence type="ECO:0000256" key="7">
    <source>
        <dbReference type="ARBA" id="ARBA00023054"/>
    </source>
</evidence>
<keyword evidence="3 9" id="KW-0227">DNA damage</keyword>
<keyword evidence="7 9" id="KW-0175">Coiled coil</keyword>
<reference evidence="12 13" key="1">
    <citation type="submission" date="2015-04" db="EMBL/GenBank/DDBJ databases">
        <title>The complete genome sequence of the rumen methanogen Methanobrevibacter millerae SM9.</title>
        <authorList>
            <person name="Leahy S.C."/>
            <person name="Kelly W.J."/>
            <person name="Pacheco D.M."/>
            <person name="Li D."/>
            <person name="Altermann E."/>
            <person name="Attwood G.T."/>
        </authorList>
    </citation>
    <scope>NUCLEOTIDE SEQUENCE [LARGE SCALE GENOMIC DNA]</scope>
    <source>
        <strain evidence="12 13">SM9</strain>
    </source>
</reference>
<dbReference type="PROSITE" id="PS51131">
    <property type="entry name" value="ZN_HOOK"/>
    <property type="match status" value="1"/>
</dbReference>
<dbReference type="PANTHER" id="PTHR32114:SF2">
    <property type="entry name" value="ABC TRANSPORTER ABCH.3"/>
    <property type="match status" value="1"/>
</dbReference>
<dbReference type="Pfam" id="PF04423">
    <property type="entry name" value="Rad50_zn_hook"/>
    <property type="match status" value="1"/>
</dbReference>
<evidence type="ECO:0000259" key="11">
    <source>
        <dbReference type="PROSITE" id="PS51131"/>
    </source>
</evidence>
<keyword evidence="13" id="KW-1185">Reference proteome</keyword>
<evidence type="ECO:0000256" key="6">
    <source>
        <dbReference type="ARBA" id="ARBA00022840"/>
    </source>
</evidence>
<gene>
    <name evidence="9" type="primary">rad50</name>
    <name evidence="12" type="ORF">sm9_0937</name>
</gene>
<evidence type="ECO:0000313" key="12">
    <source>
        <dbReference type="EMBL" id="ALT68726.1"/>
    </source>
</evidence>
<evidence type="ECO:0000256" key="2">
    <source>
        <dbReference type="ARBA" id="ARBA00022741"/>
    </source>
</evidence>
<feature type="domain" description="Zinc-hook" evidence="11">
    <location>
        <begin position="423"/>
        <end position="520"/>
    </location>
</feature>
<feature type="binding site" evidence="9">
    <location>
        <position position="12"/>
    </location>
    <ligand>
        <name>ATP</name>
        <dbReference type="ChEBI" id="CHEBI:30616"/>
    </ligand>
</feature>
<dbReference type="SUPFAM" id="SSF75712">
    <property type="entry name" value="Rad50 coiled-coil Zn hook"/>
    <property type="match status" value="1"/>
</dbReference>
<dbReference type="InterPro" id="IPR027417">
    <property type="entry name" value="P-loop_NTPase"/>
</dbReference>
<dbReference type="HAMAP" id="MF_00449">
    <property type="entry name" value="RAD50"/>
    <property type="match status" value="1"/>
</dbReference>
<evidence type="ECO:0000313" key="13">
    <source>
        <dbReference type="Proteomes" id="UP000067738"/>
    </source>
</evidence>
<dbReference type="AlphaFoldDB" id="A0A0U3DL84"/>
<dbReference type="GeneID" id="26735907"/>
<organism evidence="12 13">
    <name type="scientific">Methanobrevibacter millerae</name>
    <dbReference type="NCBI Taxonomy" id="230361"/>
    <lineage>
        <taxon>Archaea</taxon>
        <taxon>Methanobacteriati</taxon>
        <taxon>Methanobacteriota</taxon>
        <taxon>Methanomada group</taxon>
        <taxon>Methanobacteria</taxon>
        <taxon>Methanobacteriales</taxon>
        <taxon>Methanobacteriaceae</taxon>
        <taxon>Methanobrevibacter</taxon>
    </lineage>
</organism>
<dbReference type="KEGG" id="mmil:sm9_0937"/>
<dbReference type="InterPro" id="IPR022982">
    <property type="entry name" value="Rad50_ATPase_archaeal"/>
</dbReference>
<dbReference type="Gene3D" id="1.10.287.510">
    <property type="entry name" value="Helix hairpin bin"/>
    <property type="match status" value="1"/>
</dbReference>
<dbReference type="Proteomes" id="UP000067738">
    <property type="component" value="Chromosome"/>
</dbReference>
<feature type="coiled-coil region" evidence="9">
    <location>
        <begin position="563"/>
        <end position="664"/>
    </location>
</feature>
<comment type="subunit">
    <text evidence="9">Homodimer. Forms a heterotetramer composed of two Mre11 subunits and two Rad50 subunits.</text>
</comment>
<feature type="binding site" evidence="9">
    <location>
        <begin position="827"/>
        <end position="832"/>
    </location>
    <ligand>
        <name>ATP</name>
        <dbReference type="ChEBI" id="CHEBI:30616"/>
    </ligand>
</feature>
<comment type="domain">
    <text evidence="9">The two conserved Cys that bind zinc constitute the zinc-hook, which separates the large intramolecular coiled coil regions. The 2 Cys residues coordinate one molecule of zinc with the help of the 2 Cys residues of the zinc-hook of another Rad50 molecule, thereby forming a V-shaped homodimer.</text>
</comment>
<proteinExistence type="inferred from homology"/>
<evidence type="ECO:0000256" key="8">
    <source>
        <dbReference type="ARBA" id="ARBA00023204"/>
    </source>
</evidence>
<sequence length="916" mass="105913">MIFKRLRLKNFKSYASEIINFDKGITVIVGENGAGKSSIFEAISFALFKQHTAGKIGDLVRNNTENMSVELDFVSRGKEYRIIRDKTKSKTVSRLLTKTSSDSEFMSLCSGEREVSDNIQAILEMDANLFLNAIYVRQGEIAELVDKTPAEKKLLIGRLLGLDSLETAWNNMIPLIREYENKLSEIKGKLYSKDALKEEYETKSKELNALKSRGHELESQIEEVKNLISEISESKRDMEREKEIYETQMNNLSNEKQTLERLEKDKHQLQENLDRIRESEAEIERLEKYVSKLDVYLDFEKSVVSIQSLKESEIEIEDKIDSIKEQKHLIHAKKEGYNNYLKSDELITKLTNQKIDLEKELATITQLEKDKKKLLHSIESDRNDIEEFFSLSKEKLLDYGVSQDELAEVDDLKKLSDSTNKLLEDISTKIEDLTNDINSKKENIVVFKQAIASAEKPLEELADVENKCPVCQSDIDDAKKEELISQYKSDIEENTKSISETEETIRLFDKNKDSFKEKESKVKKLSEDILEYKYKFSNLQKDLQRLCEIDEGLDAKEYIGNKLGELILEIAREKENRESFKQDHEDYNKSKGALDVLGSQTEAEYKLKQIKNEIDVHVKNIKLAIENDPHLSGDMDNLELKQRIDDLKEKNEQYNQLKGFVKNKNTVVSQFESVKEDIGVSNNQLEIIQNKINASTYDKEKYEQITYRDEMYSRRHESFTNELSEIKGRARELINVHKSLAEKIKNNDRFQQEYDNISQYLVLLKDIRELYGKNGIQKELRNNSRPIIQKNTKKFFDDFNFNYSDLLLDEDYNVVVRGPEGESSMSMVSGGEKIAIALALRLGITKSMAKGDLETILLDEPTIHLDDARRQELINLLKEMSLLPQMIIVTHENQLESAADNLIKVEKENGISKIVN</sequence>
<feature type="binding site" evidence="9">
    <location>
        <begin position="32"/>
        <end position="38"/>
    </location>
    <ligand>
        <name>ATP</name>
        <dbReference type="ChEBI" id="CHEBI:30616"/>
    </ligand>
</feature>
<dbReference type="RefSeq" id="WP_058739026.1">
    <property type="nucleotide sequence ID" value="NZ_CP011266.1"/>
</dbReference>
<feature type="coiled-coil region" evidence="9">
    <location>
        <begin position="423"/>
        <end position="450"/>
    </location>
</feature>
<name>A0A0U3DL84_9EURY</name>
<keyword evidence="2 9" id="KW-0547">Nucleotide-binding</keyword>
<evidence type="ECO:0000256" key="1">
    <source>
        <dbReference type="ARBA" id="ARBA00022723"/>
    </source>
</evidence>
<keyword evidence="4 9" id="KW-0378">Hydrolase</keyword>
<evidence type="ECO:0000256" key="9">
    <source>
        <dbReference type="HAMAP-Rule" id="MF_00449"/>
    </source>
</evidence>
<feature type="coiled-coil region" evidence="9">
    <location>
        <begin position="193"/>
        <end position="384"/>
    </location>
</feature>
<accession>A0A0U3DL84</accession>
<keyword evidence="6 9" id="KW-0067">ATP-binding</keyword>
<dbReference type="Gene3D" id="3.40.50.300">
    <property type="entry name" value="P-loop containing nucleotide triphosphate hydrolases"/>
    <property type="match status" value="2"/>
</dbReference>
<dbReference type="PANTHER" id="PTHR32114">
    <property type="entry name" value="ABC TRANSPORTER ABCH.3"/>
    <property type="match status" value="1"/>
</dbReference>